<dbReference type="Pfam" id="PF01585">
    <property type="entry name" value="G-patch"/>
    <property type="match status" value="1"/>
</dbReference>
<feature type="domain" description="G-patch" evidence="4">
    <location>
        <begin position="380"/>
        <end position="428"/>
    </location>
</feature>
<reference evidence="5 6" key="1">
    <citation type="submission" date="2019-10" db="EMBL/GenBank/DDBJ databases">
        <authorList>
            <person name="Palmer J.M."/>
        </authorList>
    </citation>
    <scope>NUCLEOTIDE SEQUENCE [LARGE SCALE GENOMIC DNA]</scope>
    <source>
        <strain evidence="5 6">TWF696</strain>
    </source>
</reference>
<organism evidence="5 6">
    <name type="scientific">Orbilia brochopaga</name>
    <dbReference type="NCBI Taxonomy" id="3140254"/>
    <lineage>
        <taxon>Eukaryota</taxon>
        <taxon>Fungi</taxon>
        <taxon>Dikarya</taxon>
        <taxon>Ascomycota</taxon>
        <taxon>Pezizomycotina</taxon>
        <taxon>Orbiliomycetes</taxon>
        <taxon>Orbiliales</taxon>
        <taxon>Orbiliaceae</taxon>
        <taxon>Orbilia</taxon>
    </lineage>
</organism>
<feature type="compositionally biased region" description="Polar residues" evidence="2">
    <location>
        <begin position="307"/>
        <end position="319"/>
    </location>
</feature>
<dbReference type="InterPro" id="IPR000467">
    <property type="entry name" value="G_patch_dom"/>
</dbReference>
<sequence length="540" mass="59257">MASSAGRGMTSLYADLLEPKTSNISEPEASSTISKSPIVFTAHNTQGSTADAASSSGDQPASAKKPVSSAALRFQPIPRRQLPVQQKSIKKLGINTFTKLPKADAVVETHDSTSSSRAPAATRAPVITSTLEDWATNDNGDDVNGFYAGGSRQRGGRKRRRKNKEKEFERSTQSWDDIYDPARPNLYEEYKESEERDNEIREWRNRLYGRRHAFSSDESDDEGEPISRGRFPPPSNIEFAPPPGLDYTVPKELHREPAPMLDAATGDEIWMMRAKLTQQNMVSTSSTSFFQLDKASFSDRPPGSAPSFYNDSATPTNQDLPGHESSVATISRAPVIYSLPPAPPDIIFGGQEIETETGDDEGPSVPAIDTSPVKSIRPGQKGFAERLMSKYGWTKGTGLGANSTGMVHALQVKAAKGKDSKGVGKIMDKNKRRNNQEEGKFGKMSEVVVLHKMVDGLEAEDPAVLMQEIGDECSEKYGRIERVHIVHKQSEDTSSKVFVQFTSQLSALRAVNALEGRLFNGNVIEARFFDANKFEEDCIS</sequence>
<dbReference type="InterPro" id="IPR003954">
    <property type="entry name" value="RRM_euk-type"/>
</dbReference>
<feature type="compositionally biased region" description="Basic residues" evidence="2">
    <location>
        <begin position="154"/>
        <end position="163"/>
    </location>
</feature>
<feature type="region of interest" description="Disordered" evidence="2">
    <location>
        <begin position="294"/>
        <end position="324"/>
    </location>
</feature>
<dbReference type="PROSITE" id="PS50102">
    <property type="entry name" value="RRM"/>
    <property type="match status" value="1"/>
</dbReference>
<dbReference type="Proteomes" id="UP001375240">
    <property type="component" value="Unassembled WGS sequence"/>
</dbReference>
<feature type="region of interest" description="Disordered" evidence="2">
    <location>
        <begin position="131"/>
        <end position="180"/>
    </location>
</feature>
<gene>
    <name evidence="5" type="ORF">TWF696_000011</name>
</gene>
<dbReference type="GO" id="GO:0071011">
    <property type="term" value="C:precatalytic spliceosome"/>
    <property type="evidence" value="ECO:0007669"/>
    <property type="project" value="TreeGrafter"/>
</dbReference>
<evidence type="ECO:0000313" key="5">
    <source>
        <dbReference type="EMBL" id="KAK6358831.1"/>
    </source>
</evidence>
<accession>A0AAV9VA10</accession>
<feature type="region of interest" description="Disordered" evidence="2">
    <location>
        <begin position="354"/>
        <end position="377"/>
    </location>
</feature>
<comment type="caution">
    <text evidence="5">The sequence shown here is derived from an EMBL/GenBank/DDBJ whole genome shotgun (WGS) entry which is preliminary data.</text>
</comment>
<dbReference type="Pfam" id="PF00076">
    <property type="entry name" value="RRM_1"/>
    <property type="match status" value="1"/>
</dbReference>
<dbReference type="InterPro" id="IPR040052">
    <property type="entry name" value="RBM17"/>
</dbReference>
<evidence type="ECO:0000256" key="2">
    <source>
        <dbReference type="SAM" id="MobiDB-lite"/>
    </source>
</evidence>
<dbReference type="GO" id="GO:0045292">
    <property type="term" value="P:mRNA cis splicing, via spliceosome"/>
    <property type="evidence" value="ECO:0007669"/>
    <property type="project" value="InterPro"/>
</dbReference>
<dbReference type="Gene3D" id="3.30.70.330">
    <property type="match status" value="1"/>
</dbReference>
<evidence type="ECO:0000259" key="4">
    <source>
        <dbReference type="PROSITE" id="PS50174"/>
    </source>
</evidence>
<feature type="compositionally biased region" description="Pro residues" evidence="2">
    <location>
        <begin position="231"/>
        <end position="244"/>
    </location>
</feature>
<dbReference type="SMART" id="SM00443">
    <property type="entry name" value="G_patch"/>
    <property type="match status" value="1"/>
</dbReference>
<dbReference type="InterPro" id="IPR000504">
    <property type="entry name" value="RRM_dom"/>
</dbReference>
<dbReference type="PROSITE" id="PS50174">
    <property type="entry name" value="G_PATCH"/>
    <property type="match status" value="1"/>
</dbReference>
<evidence type="ECO:0000259" key="3">
    <source>
        <dbReference type="PROSITE" id="PS50102"/>
    </source>
</evidence>
<dbReference type="InterPro" id="IPR035979">
    <property type="entry name" value="RBD_domain_sf"/>
</dbReference>
<dbReference type="PANTHER" id="PTHR13288">
    <property type="entry name" value="SPLICING FACTOR 45 SPF45"/>
    <property type="match status" value="1"/>
</dbReference>
<dbReference type="GO" id="GO:0003723">
    <property type="term" value="F:RNA binding"/>
    <property type="evidence" value="ECO:0007669"/>
    <property type="project" value="UniProtKB-UniRule"/>
</dbReference>
<dbReference type="EMBL" id="JAVHNQ010000001">
    <property type="protein sequence ID" value="KAK6358831.1"/>
    <property type="molecule type" value="Genomic_DNA"/>
</dbReference>
<dbReference type="PANTHER" id="PTHR13288:SF8">
    <property type="entry name" value="SPLICING FACTOR 45"/>
    <property type="match status" value="1"/>
</dbReference>
<name>A0AAV9VA10_9PEZI</name>
<feature type="domain" description="RRM" evidence="3">
    <location>
        <begin position="453"/>
        <end position="531"/>
    </location>
</feature>
<dbReference type="SMART" id="SM00361">
    <property type="entry name" value="RRM_1"/>
    <property type="match status" value="1"/>
</dbReference>
<dbReference type="SUPFAM" id="SSF54928">
    <property type="entry name" value="RNA-binding domain, RBD"/>
    <property type="match status" value="1"/>
</dbReference>
<evidence type="ECO:0000313" key="6">
    <source>
        <dbReference type="Proteomes" id="UP001375240"/>
    </source>
</evidence>
<feature type="region of interest" description="Disordered" evidence="2">
    <location>
        <begin position="16"/>
        <end position="86"/>
    </location>
</feature>
<keyword evidence="1" id="KW-0694">RNA-binding</keyword>
<feature type="compositionally biased region" description="Low complexity" evidence="2">
    <location>
        <begin position="45"/>
        <end position="71"/>
    </location>
</feature>
<protein>
    <recommendedName>
        <fullName evidence="7">G-patch domain-containing protein</fullName>
    </recommendedName>
</protein>
<keyword evidence="6" id="KW-1185">Reference proteome</keyword>
<evidence type="ECO:0008006" key="7">
    <source>
        <dbReference type="Google" id="ProtNLM"/>
    </source>
</evidence>
<evidence type="ECO:0000256" key="1">
    <source>
        <dbReference type="PROSITE-ProRule" id="PRU00176"/>
    </source>
</evidence>
<proteinExistence type="predicted"/>
<feature type="region of interest" description="Disordered" evidence="2">
    <location>
        <begin position="214"/>
        <end position="250"/>
    </location>
</feature>
<feature type="compositionally biased region" description="Polar residues" evidence="2">
    <location>
        <begin position="20"/>
        <end position="35"/>
    </location>
</feature>
<dbReference type="AlphaFoldDB" id="A0AAV9VA10"/>
<dbReference type="InterPro" id="IPR012677">
    <property type="entry name" value="Nucleotide-bd_a/b_plait_sf"/>
</dbReference>